<dbReference type="Proteomes" id="UP001642487">
    <property type="component" value="Chromosome 5"/>
</dbReference>
<protein>
    <submittedName>
        <fullName evidence="2">Uncharacterized protein</fullName>
    </submittedName>
</protein>
<keyword evidence="3" id="KW-1185">Reference proteome</keyword>
<name>A0ABP0YT07_9ROSI</name>
<reference evidence="2 3" key="1">
    <citation type="submission" date="2024-03" db="EMBL/GenBank/DDBJ databases">
        <authorList>
            <person name="Gkanogiannis A."/>
            <person name="Becerra Lopez-Lavalle L."/>
        </authorList>
    </citation>
    <scope>NUCLEOTIDE SEQUENCE [LARGE SCALE GENOMIC DNA]</scope>
</reference>
<sequence length="109" mass="12697">MKFWRCRSDPQERNQREGKQKNTTWDFRKGHHTSSSRYVDMNWVSEIRSQSLPLKCDPATLDTDSSWAPSTRVNTQNDNISFVGYDVAGWQRTCGKSFARVKSPDFFSL</sequence>
<evidence type="ECO:0000313" key="3">
    <source>
        <dbReference type="Proteomes" id="UP001642487"/>
    </source>
</evidence>
<feature type="region of interest" description="Disordered" evidence="1">
    <location>
        <begin position="1"/>
        <end position="33"/>
    </location>
</feature>
<proteinExistence type="predicted"/>
<dbReference type="EMBL" id="OZ021739">
    <property type="protein sequence ID" value="CAK9322176.1"/>
    <property type="molecule type" value="Genomic_DNA"/>
</dbReference>
<gene>
    <name evidence="2" type="ORF">CITCOLO1_LOCUS14306</name>
</gene>
<accession>A0ABP0YT07</accession>
<evidence type="ECO:0000313" key="2">
    <source>
        <dbReference type="EMBL" id="CAK9322176.1"/>
    </source>
</evidence>
<feature type="compositionally biased region" description="Basic and acidic residues" evidence="1">
    <location>
        <begin position="1"/>
        <end position="20"/>
    </location>
</feature>
<organism evidence="2 3">
    <name type="scientific">Citrullus colocynthis</name>
    <name type="common">colocynth</name>
    <dbReference type="NCBI Taxonomy" id="252529"/>
    <lineage>
        <taxon>Eukaryota</taxon>
        <taxon>Viridiplantae</taxon>
        <taxon>Streptophyta</taxon>
        <taxon>Embryophyta</taxon>
        <taxon>Tracheophyta</taxon>
        <taxon>Spermatophyta</taxon>
        <taxon>Magnoliopsida</taxon>
        <taxon>eudicotyledons</taxon>
        <taxon>Gunneridae</taxon>
        <taxon>Pentapetalae</taxon>
        <taxon>rosids</taxon>
        <taxon>fabids</taxon>
        <taxon>Cucurbitales</taxon>
        <taxon>Cucurbitaceae</taxon>
        <taxon>Benincaseae</taxon>
        <taxon>Citrullus</taxon>
    </lineage>
</organism>
<evidence type="ECO:0000256" key="1">
    <source>
        <dbReference type="SAM" id="MobiDB-lite"/>
    </source>
</evidence>